<evidence type="ECO:0000313" key="1">
    <source>
        <dbReference type="EMBL" id="QYA18374.1"/>
    </source>
</evidence>
<accession>A0A8F8KL60</accession>
<proteinExistence type="predicted"/>
<organism evidence="1">
    <name type="scientific">Clandestinovirus</name>
    <dbReference type="NCBI Taxonomy" id="2831644"/>
    <lineage>
        <taxon>Viruses</taxon>
    </lineage>
</organism>
<name>A0A8F8KL60_9VIRU</name>
<protein>
    <submittedName>
        <fullName evidence="1">Uncharacterized protein</fullName>
    </submittedName>
</protein>
<dbReference type="EMBL" id="MZ420154">
    <property type="protein sequence ID" value="QYA18374.1"/>
    <property type="molecule type" value="Genomic_DNA"/>
</dbReference>
<reference evidence="1" key="1">
    <citation type="submission" date="2021-06" db="EMBL/GenBank/DDBJ databases">
        <authorList>
            <person name="Rolland C."/>
        </authorList>
    </citation>
    <scope>NUCLEOTIDE SEQUENCE</scope>
    <source>
        <strain evidence="1">347.936635</strain>
    </source>
</reference>
<sequence length="235" mass="27488">MTETTQWNSVLEKEFFDCSSINGPGWNSFNSINEFTIGRMNHRIPKQWKSNDNEFRFSPEFTAHVHQTTGCKTFNIDVTYGGNTAFLGRDEIHQVGSVIDCILEAGVDIWLQHCFDVVYYAKEYPRVKYSRIQTEVKLIETIRKSIAFYSKTNLDELPVLLEQFSDEQKEAIQTANGVMPIRYFATWNWLTEEGRKFVSSYLKVGNIEDPWKDATPFWEWPKFESMRGEIETLFV</sequence>
<gene>
    <name evidence="1" type="ORF">KOM_12_104</name>
</gene>